<evidence type="ECO:0000313" key="2">
    <source>
        <dbReference type="Proteomes" id="UP000218160"/>
    </source>
</evidence>
<evidence type="ECO:0000313" key="1">
    <source>
        <dbReference type="EMBL" id="ATF09659.1"/>
    </source>
</evidence>
<dbReference type="AlphaFoldDB" id="A0A291B9G6"/>
<proteinExistence type="predicted"/>
<gene>
    <name evidence="1" type="ORF">BTN50_1169</name>
</gene>
<organism evidence="1 2">
    <name type="scientific">Candidatus Enterovibrio altilux</name>
    <dbReference type="NCBI Taxonomy" id="1927128"/>
    <lineage>
        <taxon>Bacteria</taxon>
        <taxon>Pseudomonadati</taxon>
        <taxon>Pseudomonadota</taxon>
        <taxon>Gammaproteobacteria</taxon>
        <taxon>Vibrionales</taxon>
        <taxon>Vibrionaceae</taxon>
        <taxon>Enterovibrio</taxon>
    </lineage>
</organism>
<sequence length="40" mass="4840">MNNSHYNTTNWKQYNAAVSNHDSLTFWIDKKAIRLWNKTK</sequence>
<reference evidence="2" key="1">
    <citation type="submission" date="2017-04" db="EMBL/GenBank/DDBJ databases">
        <title>Genome evolution of the luminous symbionts of deep sea anglerfish.</title>
        <authorList>
            <person name="Hendry T.A."/>
        </authorList>
    </citation>
    <scope>NUCLEOTIDE SEQUENCE [LARGE SCALE GENOMIC DNA]</scope>
</reference>
<dbReference type="EMBL" id="CP020660">
    <property type="protein sequence ID" value="ATF09659.1"/>
    <property type="molecule type" value="Genomic_DNA"/>
</dbReference>
<keyword evidence="2" id="KW-1185">Reference proteome</keyword>
<protein>
    <submittedName>
        <fullName evidence="1">Mobile element protein</fullName>
    </submittedName>
</protein>
<dbReference type="KEGG" id="elux:BTN50_1169"/>
<dbReference type="Proteomes" id="UP000218160">
    <property type="component" value="Chromosome 1"/>
</dbReference>
<accession>A0A291B9G6</accession>
<name>A0A291B9G6_9GAMM</name>